<gene>
    <name evidence="2" type="ORF">ACFSR5_13785</name>
</gene>
<feature type="signal peptide" evidence="1">
    <location>
        <begin position="1"/>
        <end position="21"/>
    </location>
</feature>
<accession>A0ABW5KKL8</accession>
<evidence type="ECO:0000256" key="1">
    <source>
        <dbReference type="SAM" id="SignalP"/>
    </source>
</evidence>
<keyword evidence="1" id="KW-0732">Signal</keyword>
<name>A0ABW5KKL8_9SPHI</name>
<proteinExistence type="predicted"/>
<dbReference type="Proteomes" id="UP001597545">
    <property type="component" value="Unassembled WGS sequence"/>
</dbReference>
<evidence type="ECO:0000313" key="2">
    <source>
        <dbReference type="EMBL" id="MFD2548718.1"/>
    </source>
</evidence>
<protein>
    <recommendedName>
        <fullName evidence="4">Outer membrane protein beta-barrel domain-containing protein</fullName>
    </recommendedName>
</protein>
<feature type="chain" id="PRO_5047541922" description="Outer membrane protein beta-barrel domain-containing protein" evidence="1">
    <location>
        <begin position="22"/>
        <end position="229"/>
    </location>
</feature>
<dbReference type="SUPFAM" id="SSF103515">
    <property type="entry name" value="Autotransporter"/>
    <property type="match status" value="1"/>
</dbReference>
<keyword evidence="3" id="KW-1185">Reference proteome</keyword>
<organism evidence="2 3">
    <name type="scientific">Sphingobacterium suaedae</name>
    <dbReference type="NCBI Taxonomy" id="1686402"/>
    <lineage>
        <taxon>Bacteria</taxon>
        <taxon>Pseudomonadati</taxon>
        <taxon>Bacteroidota</taxon>
        <taxon>Sphingobacteriia</taxon>
        <taxon>Sphingobacteriales</taxon>
        <taxon>Sphingobacteriaceae</taxon>
        <taxon>Sphingobacterium</taxon>
    </lineage>
</organism>
<comment type="caution">
    <text evidence="2">The sequence shown here is derived from an EMBL/GenBank/DDBJ whole genome shotgun (WGS) entry which is preliminary data.</text>
</comment>
<dbReference type="RefSeq" id="WP_380904746.1">
    <property type="nucleotide sequence ID" value="NZ_JBHUEG010000004.1"/>
</dbReference>
<reference evidence="3" key="1">
    <citation type="journal article" date="2019" name="Int. J. Syst. Evol. Microbiol.">
        <title>The Global Catalogue of Microorganisms (GCM) 10K type strain sequencing project: providing services to taxonomists for standard genome sequencing and annotation.</title>
        <authorList>
            <consortium name="The Broad Institute Genomics Platform"/>
            <consortium name="The Broad Institute Genome Sequencing Center for Infectious Disease"/>
            <person name="Wu L."/>
            <person name="Ma J."/>
        </authorList>
    </citation>
    <scope>NUCLEOTIDE SEQUENCE [LARGE SCALE GENOMIC DNA]</scope>
    <source>
        <strain evidence="3">KCTC 42662</strain>
    </source>
</reference>
<sequence>MKNSIFFLLIFSICGFKSVHAQFSRPISVGIGGGTTINLTDLANVEAKFAGSIDVDGLITPFISAGVHAEKGILSGNGYDSNFKNDYYAFNANAKVRLGTFMSLPDNYSYYSLQAGTFHKILSNIYVGAGAGVMKNNIENTISTLYSDAITANGGEISEDLDSWHFLVPLNVGVDIPFGRGLYGPQWAINVNYQHTLTTNDNLDGVINSKKDHYGYISLGVKYALFQRN</sequence>
<evidence type="ECO:0008006" key="4">
    <source>
        <dbReference type="Google" id="ProtNLM"/>
    </source>
</evidence>
<dbReference type="EMBL" id="JBHULR010000005">
    <property type="protein sequence ID" value="MFD2548718.1"/>
    <property type="molecule type" value="Genomic_DNA"/>
</dbReference>
<dbReference type="InterPro" id="IPR036709">
    <property type="entry name" value="Autotransporte_beta_dom_sf"/>
</dbReference>
<evidence type="ECO:0000313" key="3">
    <source>
        <dbReference type="Proteomes" id="UP001597545"/>
    </source>
</evidence>